<evidence type="ECO:0000313" key="2">
    <source>
        <dbReference type="Proteomes" id="UP001328107"/>
    </source>
</evidence>
<dbReference type="Proteomes" id="UP001328107">
    <property type="component" value="Unassembled WGS sequence"/>
</dbReference>
<proteinExistence type="predicted"/>
<dbReference type="AlphaFoldDB" id="A0AAN4Z7P3"/>
<comment type="caution">
    <text evidence="1">The sequence shown here is derived from an EMBL/GenBank/DDBJ whole genome shotgun (WGS) entry which is preliminary data.</text>
</comment>
<accession>A0AAN4Z7P3</accession>
<evidence type="ECO:0000313" key="1">
    <source>
        <dbReference type="EMBL" id="GMR32862.1"/>
    </source>
</evidence>
<reference evidence="2" key="1">
    <citation type="submission" date="2022-10" db="EMBL/GenBank/DDBJ databases">
        <title>Genome assembly of Pristionchus species.</title>
        <authorList>
            <person name="Yoshida K."/>
            <person name="Sommer R.J."/>
        </authorList>
    </citation>
    <scope>NUCLEOTIDE SEQUENCE [LARGE SCALE GENOMIC DNA]</scope>
    <source>
        <strain evidence="2">RS5460</strain>
    </source>
</reference>
<feature type="non-terminal residue" evidence="1">
    <location>
        <position position="69"/>
    </location>
</feature>
<sequence>SGLASVVPLSIGNRDGNLVPLGHLLDEPLISHEIACHVDVTVEEEETDGKTRGDDRIEYISRVVVLLVV</sequence>
<keyword evidence="2" id="KW-1185">Reference proteome</keyword>
<organism evidence="1 2">
    <name type="scientific">Pristionchus mayeri</name>
    <dbReference type="NCBI Taxonomy" id="1317129"/>
    <lineage>
        <taxon>Eukaryota</taxon>
        <taxon>Metazoa</taxon>
        <taxon>Ecdysozoa</taxon>
        <taxon>Nematoda</taxon>
        <taxon>Chromadorea</taxon>
        <taxon>Rhabditida</taxon>
        <taxon>Rhabditina</taxon>
        <taxon>Diplogasteromorpha</taxon>
        <taxon>Diplogasteroidea</taxon>
        <taxon>Neodiplogasteridae</taxon>
        <taxon>Pristionchus</taxon>
    </lineage>
</organism>
<feature type="non-terminal residue" evidence="1">
    <location>
        <position position="1"/>
    </location>
</feature>
<protein>
    <submittedName>
        <fullName evidence="1">Uncharacterized protein</fullName>
    </submittedName>
</protein>
<gene>
    <name evidence="1" type="ORF">PMAYCL1PPCAC_03057</name>
</gene>
<dbReference type="EMBL" id="BTRK01000001">
    <property type="protein sequence ID" value="GMR32862.1"/>
    <property type="molecule type" value="Genomic_DNA"/>
</dbReference>
<name>A0AAN4Z7P3_9BILA</name>